<dbReference type="AlphaFoldDB" id="A0A1Q9BUE5"/>
<dbReference type="GO" id="GO:0031297">
    <property type="term" value="P:replication fork processing"/>
    <property type="evidence" value="ECO:0007669"/>
    <property type="project" value="TreeGrafter"/>
</dbReference>
<evidence type="ECO:0000256" key="5">
    <source>
        <dbReference type="ARBA" id="ARBA00023235"/>
    </source>
</evidence>
<evidence type="ECO:0000259" key="10">
    <source>
        <dbReference type="Pfam" id="PF00580"/>
    </source>
</evidence>
<keyword evidence="4" id="KW-0067">ATP-binding</keyword>
<name>A0A1Q9BUE5_SYMMI</name>
<dbReference type="Pfam" id="PF13361">
    <property type="entry name" value="UvrD_C"/>
    <property type="match status" value="1"/>
</dbReference>
<dbReference type="EC" id="5.6.2.4" evidence="7"/>
<dbReference type="GO" id="GO:0016787">
    <property type="term" value="F:hydrolase activity"/>
    <property type="evidence" value="ECO:0007669"/>
    <property type="project" value="UniProtKB-KW"/>
</dbReference>
<dbReference type="InterPro" id="IPR014017">
    <property type="entry name" value="DNA_helicase_UvrD-like_C"/>
</dbReference>
<feature type="transmembrane region" description="Helical" evidence="9">
    <location>
        <begin position="76"/>
        <end position="93"/>
    </location>
</feature>
<feature type="domain" description="UvrD-like helicase C-terminal" evidence="11">
    <location>
        <begin position="423"/>
        <end position="526"/>
    </location>
</feature>
<dbReference type="PANTHER" id="PTHR11070">
    <property type="entry name" value="UVRD / RECB / PCRA DNA HELICASE FAMILY MEMBER"/>
    <property type="match status" value="1"/>
</dbReference>
<feature type="non-terminal residue" evidence="12">
    <location>
        <position position="540"/>
    </location>
</feature>
<keyword evidence="5" id="KW-0413">Isomerase</keyword>
<dbReference type="OrthoDB" id="420939at2759"/>
<evidence type="ECO:0000256" key="1">
    <source>
        <dbReference type="ARBA" id="ARBA00022741"/>
    </source>
</evidence>
<feature type="transmembrane region" description="Helical" evidence="9">
    <location>
        <begin position="55"/>
        <end position="71"/>
    </location>
</feature>
<dbReference type="Gene3D" id="3.40.50.300">
    <property type="entry name" value="P-loop containing nucleotide triphosphate hydrolases"/>
    <property type="match status" value="2"/>
</dbReference>
<keyword evidence="3" id="KW-0347">Helicase</keyword>
<dbReference type="OMA" id="ITHDFYL"/>
<dbReference type="GO" id="GO:0003677">
    <property type="term" value="F:DNA binding"/>
    <property type="evidence" value="ECO:0007669"/>
    <property type="project" value="InterPro"/>
</dbReference>
<sequence>MLTMKTISARNLKSVLAASAVLALGVTAVYAKGTEQTGFSEVWATITSYMQGSLGRVLVGLIVIVGVAAAVVRQSLMTFAVAVGAAIGLYYAPDIINGMMTSTSAVTTALPAGRLMAATDEQQRIIDYKAVYADTHKDKKMLYLVFNKSIREEVKEYRDLMEEEDWRVVKLAINGLSHFMNSADYEINTTHVLKDLGNIDKIPPSRVDSALRAARRIWKQQIDQESDVPCTNNTLLKLYQMSNPALDSVYDIILFDEAQDANPVTLDIVLNNKCAKLFVGDKHQMINRWRGAENALDVVEEKGASVLRLTKSFRFGPMVAALANVVLSMIGETHPLVGLGKLDEVCQPHEIAEHGFHAVISRTYMGVISSAYEAILMGKRVMWNGGIGKYNLGELLDLHAMKTSNYEAIKNPRVLTDYGNWANFQEIAETTKDTNMMRAIRLMENYVDIPGMVDTMRLNEARTHKDADLIITTAHTSKGMEWDNVILNDDYPSIIEALMMKKSKQSIIDEMNLLYVAITRTQSRININGSMMELLEQYNH</sequence>
<organism evidence="12 13">
    <name type="scientific">Symbiodinium microadriaticum</name>
    <name type="common">Dinoflagellate</name>
    <name type="synonym">Zooxanthella microadriatica</name>
    <dbReference type="NCBI Taxonomy" id="2951"/>
    <lineage>
        <taxon>Eukaryota</taxon>
        <taxon>Sar</taxon>
        <taxon>Alveolata</taxon>
        <taxon>Dinophyceae</taxon>
        <taxon>Suessiales</taxon>
        <taxon>Symbiodiniaceae</taxon>
        <taxon>Symbiodinium</taxon>
    </lineage>
</organism>
<gene>
    <name evidence="12" type="primary">Fbxo18</name>
    <name evidence="12" type="ORF">AK812_SmicGene46220</name>
</gene>
<dbReference type="PANTHER" id="PTHR11070:SF30">
    <property type="entry name" value="F-BOX DNA HELICASE 1"/>
    <property type="match status" value="1"/>
</dbReference>
<dbReference type="NCBIfam" id="NF041281">
    <property type="entry name" value="TraA_gammapb"/>
    <property type="match status" value="1"/>
</dbReference>
<protein>
    <recommendedName>
        <fullName evidence="7">DNA 3'-5' helicase</fullName>
        <ecNumber evidence="7">5.6.2.4</ecNumber>
    </recommendedName>
</protein>
<evidence type="ECO:0000313" key="13">
    <source>
        <dbReference type="Proteomes" id="UP000186817"/>
    </source>
</evidence>
<evidence type="ECO:0000256" key="6">
    <source>
        <dbReference type="ARBA" id="ARBA00034617"/>
    </source>
</evidence>
<evidence type="ECO:0000256" key="2">
    <source>
        <dbReference type="ARBA" id="ARBA00022801"/>
    </source>
</evidence>
<dbReference type="GO" id="GO:0005634">
    <property type="term" value="C:nucleus"/>
    <property type="evidence" value="ECO:0007669"/>
    <property type="project" value="TreeGrafter"/>
</dbReference>
<comment type="catalytic activity">
    <reaction evidence="6">
        <text>Couples ATP hydrolysis with the unwinding of duplex DNA by translocating in the 3'-5' direction.</text>
        <dbReference type="EC" id="5.6.2.4"/>
    </reaction>
</comment>
<dbReference type="InterPro" id="IPR000212">
    <property type="entry name" value="DNA_helicase_UvrD/REP"/>
</dbReference>
<evidence type="ECO:0000259" key="11">
    <source>
        <dbReference type="Pfam" id="PF13361"/>
    </source>
</evidence>
<dbReference type="Proteomes" id="UP000186817">
    <property type="component" value="Unassembled WGS sequence"/>
</dbReference>
<keyword evidence="2" id="KW-0378">Hydrolase</keyword>
<keyword evidence="1" id="KW-0547">Nucleotide-binding</keyword>
<comment type="catalytic activity">
    <reaction evidence="8">
        <text>ATP + H2O = ADP + phosphate + H(+)</text>
        <dbReference type="Rhea" id="RHEA:13065"/>
        <dbReference type="ChEBI" id="CHEBI:15377"/>
        <dbReference type="ChEBI" id="CHEBI:15378"/>
        <dbReference type="ChEBI" id="CHEBI:30616"/>
        <dbReference type="ChEBI" id="CHEBI:43474"/>
        <dbReference type="ChEBI" id="CHEBI:456216"/>
        <dbReference type="EC" id="5.6.2.4"/>
    </reaction>
</comment>
<dbReference type="Pfam" id="PF00580">
    <property type="entry name" value="UvrD-helicase"/>
    <property type="match status" value="1"/>
</dbReference>
<evidence type="ECO:0000256" key="4">
    <source>
        <dbReference type="ARBA" id="ARBA00022840"/>
    </source>
</evidence>
<dbReference type="InterPro" id="IPR027417">
    <property type="entry name" value="P-loop_NTPase"/>
</dbReference>
<evidence type="ECO:0000256" key="8">
    <source>
        <dbReference type="ARBA" id="ARBA00048988"/>
    </source>
</evidence>
<accession>A0A1Q9BUE5</accession>
<dbReference type="GO" id="GO:0005524">
    <property type="term" value="F:ATP binding"/>
    <property type="evidence" value="ECO:0007669"/>
    <property type="project" value="UniProtKB-KW"/>
</dbReference>
<dbReference type="GO" id="GO:0043138">
    <property type="term" value="F:3'-5' DNA helicase activity"/>
    <property type="evidence" value="ECO:0007669"/>
    <property type="project" value="UniProtKB-EC"/>
</dbReference>
<dbReference type="GO" id="GO:0000724">
    <property type="term" value="P:double-strand break repair via homologous recombination"/>
    <property type="evidence" value="ECO:0007669"/>
    <property type="project" value="TreeGrafter"/>
</dbReference>
<evidence type="ECO:0000256" key="9">
    <source>
        <dbReference type="SAM" id="Phobius"/>
    </source>
</evidence>
<keyword evidence="9" id="KW-0472">Membrane</keyword>
<feature type="domain" description="UvrD-like helicase ATP-binding" evidence="10">
    <location>
        <begin position="226"/>
        <end position="294"/>
    </location>
</feature>
<keyword evidence="9" id="KW-0812">Transmembrane</keyword>
<keyword evidence="9" id="KW-1133">Transmembrane helix</keyword>
<dbReference type="SUPFAM" id="SSF52540">
    <property type="entry name" value="P-loop containing nucleoside triphosphate hydrolases"/>
    <property type="match status" value="1"/>
</dbReference>
<keyword evidence="13" id="KW-1185">Reference proteome</keyword>
<evidence type="ECO:0000313" key="12">
    <source>
        <dbReference type="EMBL" id="OLP74285.1"/>
    </source>
</evidence>
<dbReference type="InterPro" id="IPR014016">
    <property type="entry name" value="UvrD-like_ATP-bd"/>
</dbReference>
<dbReference type="InterPro" id="IPR059173">
    <property type="entry name" value="TraA_dom"/>
</dbReference>
<evidence type="ECO:0000256" key="3">
    <source>
        <dbReference type="ARBA" id="ARBA00022806"/>
    </source>
</evidence>
<comment type="caution">
    <text evidence="12">The sequence shown here is derived from an EMBL/GenBank/DDBJ whole genome shotgun (WGS) entry which is preliminary data.</text>
</comment>
<proteinExistence type="predicted"/>
<evidence type="ECO:0000256" key="7">
    <source>
        <dbReference type="ARBA" id="ARBA00034808"/>
    </source>
</evidence>
<dbReference type="EMBL" id="LSRX01003978">
    <property type="protein sequence ID" value="OLP74285.1"/>
    <property type="molecule type" value="Genomic_DNA"/>
</dbReference>
<reference evidence="12 13" key="1">
    <citation type="submission" date="2016-02" db="EMBL/GenBank/DDBJ databases">
        <title>Genome analysis of coral dinoflagellate symbionts highlights evolutionary adaptations to a symbiotic lifestyle.</title>
        <authorList>
            <person name="Aranda M."/>
            <person name="Li Y."/>
            <person name="Liew Y.J."/>
            <person name="Baumgarten S."/>
            <person name="Simakov O."/>
            <person name="Wilson M."/>
            <person name="Piel J."/>
            <person name="Ashoor H."/>
            <person name="Bougouffa S."/>
            <person name="Bajic V.B."/>
            <person name="Ryu T."/>
            <person name="Ravasi T."/>
            <person name="Bayer T."/>
            <person name="Micklem G."/>
            <person name="Kim H."/>
            <person name="Bhak J."/>
            <person name="Lajeunesse T.C."/>
            <person name="Voolstra C.R."/>
        </authorList>
    </citation>
    <scope>NUCLEOTIDE SEQUENCE [LARGE SCALE GENOMIC DNA]</scope>
    <source>
        <strain evidence="12 13">CCMP2467</strain>
    </source>
</reference>